<keyword evidence="20" id="KW-1185">Reference proteome</keyword>
<dbReference type="SUPFAM" id="SSF47226">
    <property type="entry name" value="Histidine-containing phosphotransfer domain, HPT domain"/>
    <property type="match status" value="1"/>
</dbReference>
<dbReference type="InterPro" id="IPR029151">
    <property type="entry name" value="Sensor-like_sf"/>
</dbReference>
<dbReference type="PROSITE" id="PS50110">
    <property type="entry name" value="RESPONSE_REGULATORY"/>
    <property type="match status" value="2"/>
</dbReference>
<evidence type="ECO:0000256" key="10">
    <source>
        <dbReference type="ARBA" id="ARBA00023012"/>
    </source>
</evidence>
<dbReference type="Pfam" id="PF00072">
    <property type="entry name" value="Response_reg"/>
    <property type="match status" value="2"/>
</dbReference>
<evidence type="ECO:0000256" key="6">
    <source>
        <dbReference type="ARBA" id="ARBA00022692"/>
    </source>
</evidence>
<dbReference type="Gene3D" id="1.10.287.130">
    <property type="match status" value="1"/>
</dbReference>
<keyword evidence="5 13" id="KW-0597">Phosphoprotein</keyword>
<dbReference type="Pfam" id="PF21623">
    <property type="entry name" value="HK_sensor_dom_bact"/>
    <property type="match status" value="1"/>
</dbReference>
<name>A0ABN6F543_9BACT</name>
<dbReference type="SUPFAM" id="SSF103190">
    <property type="entry name" value="Sensory domain-like"/>
    <property type="match status" value="2"/>
</dbReference>
<dbReference type="Pfam" id="PF02518">
    <property type="entry name" value="HATPase_c"/>
    <property type="match status" value="1"/>
</dbReference>
<dbReference type="Gene3D" id="1.20.120.160">
    <property type="entry name" value="HPT domain"/>
    <property type="match status" value="1"/>
</dbReference>
<evidence type="ECO:0000256" key="8">
    <source>
        <dbReference type="ARBA" id="ARBA00022840"/>
    </source>
</evidence>
<dbReference type="SMART" id="SM00388">
    <property type="entry name" value="HisKA"/>
    <property type="match status" value="1"/>
</dbReference>
<dbReference type="InterPro" id="IPR003594">
    <property type="entry name" value="HATPase_dom"/>
</dbReference>
<dbReference type="InterPro" id="IPR004358">
    <property type="entry name" value="Sig_transdc_His_kin-like_C"/>
</dbReference>
<dbReference type="InterPro" id="IPR005467">
    <property type="entry name" value="His_kinase_dom"/>
</dbReference>
<comment type="catalytic activity">
    <reaction evidence="1">
        <text>ATP + protein L-histidine = ADP + protein N-phospho-L-histidine.</text>
        <dbReference type="EC" id="2.7.13.3"/>
    </reaction>
</comment>
<dbReference type="SUPFAM" id="SSF52172">
    <property type="entry name" value="CheY-like"/>
    <property type="match status" value="2"/>
</dbReference>
<keyword evidence="10" id="KW-0902">Two-component regulatory system</keyword>
<dbReference type="InterPro" id="IPR008207">
    <property type="entry name" value="Sig_transdc_His_kin_Hpt_dom"/>
</dbReference>
<keyword evidence="14" id="KW-0175">Coiled coil</keyword>
<evidence type="ECO:0000259" key="17">
    <source>
        <dbReference type="PROSITE" id="PS50110"/>
    </source>
</evidence>
<dbReference type="PROSITE" id="PS50894">
    <property type="entry name" value="HPT"/>
    <property type="match status" value="1"/>
</dbReference>
<comment type="subcellular location">
    <subcellularLocation>
        <location evidence="2">Cell membrane</location>
        <topology evidence="2">Multi-pass membrane protein</topology>
    </subcellularLocation>
</comment>
<dbReference type="InterPro" id="IPR011006">
    <property type="entry name" value="CheY-like_superfamily"/>
</dbReference>
<dbReference type="PROSITE" id="PS50109">
    <property type="entry name" value="HIS_KIN"/>
    <property type="match status" value="1"/>
</dbReference>
<dbReference type="CDD" id="cd00088">
    <property type="entry name" value="HPT"/>
    <property type="match status" value="1"/>
</dbReference>
<proteinExistence type="predicted"/>
<evidence type="ECO:0000256" key="4">
    <source>
        <dbReference type="ARBA" id="ARBA00022475"/>
    </source>
</evidence>
<evidence type="ECO:0000256" key="3">
    <source>
        <dbReference type="ARBA" id="ARBA00012438"/>
    </source>
</evidence>
<dbReference type="EMBL" id="AP024488">
    <property type="protein sequence ID" value="BCS96602.1"/>
    <property type="molecule type" value="Genomic_DNA"/>
</dbReference>
<accession>A0ABN6F543</accession>
<evidence type="ECO:0000259" key="16">
    <source>
        <dbReference type="PROSITE" id="PS50109"/>
    </source>
</evidence>
<feature type="domain" description="Response regulatory" evidence="17">
    <location>
        <begin position="650"/>
        <end position="771"/>
    </location>
</feature>
<dbReference type="SMART" id="SM00073">
    <property type="entry name" value="HPT"/>
    <property type="match status" value="1"/>
</dbReference>
<gene>
    <name evidence="19" type="ORF">DSLASN_22340</name>
</gene>
<evidence type="ECO:0000256" key="14">
    <source>
        <dbReference type="SAM" id="Coils"/>
    </source>
</evidence>
<dbReference type="CDD" id="cd16922">
    <property type="entry name" value="HATPase_EvgS-ArcB-TorS-like"/>
    <property type="match status" value="1"/>
</dbReference>
<dbReference type="PRINTS" id="PR00344">
    <property type="entry name" value="BCTRLSENSOR"/>
</dbReference>
<evidence type="ECO:0000256" key="7">
    <source>
        <dbReference type="ARBA" id="ARBA00022741"/>
    </source>
</evidence>
<reference evidence="19 20" key="1">
    <citation type="submission" date="2021-02" db="EMBL/GenBank/DDBJ databases">
        <title>Complete genome of Desulfoluna sp. strain ASN36.</title>
        <authorList>
            <person name="Takahashi A."/>
            <person name="Kojima H."/>
            <person name="Fukui M."/>
        </authorList>
    </citation>
    <scope>NUCLEOTIDE SEQUENCE [LARGE SCALE GENOMIC DNA]</scope>
    <source>
        <strain evidence="19 20">ASN36</strain>
    </source>
</reference>
<dbReference type="Gene3D" id="3.40.50.2300">
    <property type="match status" value="2"/>
</dbReference>
<feature type="modified residue" description="4-aspartylphosphate" evidence="13">
    <location>
        <position position="703"/>
    </location>
</feature>
<dbReference type="PANTHER" id="PTHR45339">
    <property type="entry name" value="HYBRID SIGNAL TRANSDUCTION HISTIDINE KINASE J"/>
    <property type="match status" value="1"/>
</dbReference>
<sequence length="1142" mass="127544">MEDLLTYFTWDVGKRFLMLFLPLLTLLLFLSVVFTRTVERTNAGDFAKREESHVKIVHRAIAVNINTVFSDLFLLSENCHLQGLLDTNKQAFVKDVSQDYLIFSDVKGDYDQIRFLDEQGMETIRINYNAGTPSVVPKEQLQNKGSRYYFKDAYRLDTNEVYVSPFDLNIEHGRIEQPLKPMIRIGTPVFDNQGRKRGVLLLNYLGQRLLDLLDLPGNASHYMLLNSDGFWLKGLSANDEWGFMFETKKNQKFSTAFPGAWSHITARDFGQFLNKNGLFTFATVYPFFQATKTSTGAGKPFTPSSAWMDAKGYNWKVIGWISHDTLTANIQHIRTGIQCATAALIVVIAVISWFLATLSFKRRQDEEALRNRVEELAHARQAMLIMVEDLKQARKEAESATQAKSDFLANMSHEIRTPMNAIVGMSHLALKTELTRKQRHYIHTIDLSAKSLLGIINDILDFSKIEAGKLDMESVEFQLDEVLDNLTAVTGIKTQEKDLELLFSVASEVPLTLVGDPLRLGQVLINLANNAVKFTKKGEIVISINVVSKEENQITLHFSVRDSGIGMTNEQTARLFRPFSQADTSTTRQYGGTGLGLTVCKRLVGMMDGEIHVESEPGMGSTFSFTARFGLHETLPQRRYHISTDLVGKRVLVVDDSETSREIFNACLTKFGFSVTTAESGASALRLIEAATPTQPFELILMDWKMPGISGVEASRRIKNHPSLPSIPAIILVTAYGREEVMHQVGVLGLEGFLIKPVNQSVLYNTVMEVLGKEIKRSAPLHASEKTPHDIEHLRGARILVVEDNEINQQVAREILEDAGLEVTLANDGLDALKKIQEERFDTVLMDIQMPVMDGYTATRKIRQLQSDVRHIPIVAMTAHAMTGDREKSLASEMNDHVTKPINTDELLSVLNRWVKAQEGPTPTNQRPARHNSDPSVPTLAGIDTKEGLARVANNKALYFDLLHRFLSQHANADEELEEALKASDPHNAQRLAHSIKGVAGNLGAGTLSTAAAALEAAIKTRNKTKIRQNQLEFSEALAQVLRSLKGADLQIASPRNNRPRPHAVDPAKTHQLLSRLYGLLLDNDSEALDLVEKFRSQLNGSVDNADMKRLGEQIGAFEFDKAIDTLKHSAHTLNLSLEDER</sequence>
<dbReference type="Gene3D" id="3.30.450.20">
    <property type="entry name" value="PAS domain"/>
    <property type="match status" value="2"/>
</dbReference>
<keyword evidence="4" id="KW-1003">Cell membrane</keyword>
<dbReference type="InterPro" id="IPR036097">
    <property type="entry name" value="HisK_dim/P_sf"/>
</dbReference>
<dbReference type="Gene3D" id="3.30.565.10">
    <property type="entry name" value="Histidine kinase-like ATPase, C-terminal domain"/>
    <property type="match status" value="1"/>
</dbReference>
<feature type="domain" description="Response regulatory" evidence="17">
    <location>
        <begin position="798"/>
        <end position="915"/>
    </location>
</feature>
<dbReference type="EC" id="2.7.13.3" evidence="3"/>
<keyword evidence="6 15" id="KW-0812">Transmembrane</keyword>
<dbReference type="InterPro" id="IPR003661">
    <property type="entry name" value="HisK_dim/P_dom"/>
</dbReference>
<dbReference type="SUPFAM" id="SSF55874">
    <property type="entry name" value="ATPase domain of HSP90 chaperone/DNA topoisomerase II/histidine kinase"/>
    <property type="match status" value="1"/>
</dbReference>
<evidence type="ECO:0000256" key="11">
    <source>
        <dbReference type="ARBA" id="ARBA00023136"/>
    </source>
</evidence>
<evidence type="ECO:0000256" key="9">
    <source>
        <dbReference type="ARBA" id="ARBA00022989"/>
    </source>
</evidence>
<dbReference type="Pfam" id="PF01627">
    <property type="entry name" value="Hpt"/>
    <property type="match status" value="1"/>
</dbReference>
<feature type="modified residue" description="Phosphohistidine" evidence="12">
    <location>
        <position position="994"/>
    </location>
</feature>
<keyword evidence="9 15" id="KW-1133">Transmembrane helix</keyword>
<dbReference type="SMART" id="SM00448">
    <property type="entry name" value="REC"/>
    <property type="match status" value="2"/>
</dbReference>
<evidence type="ECO:0000256" key="12">
    <source>
        <dbReference type="PROSITE-ProRule" id="PRU00110"/>
    </source>
</evidence>
<dbReference type="InterPro" id="IPR048760">
    <property type="entry name" value="VP0354-like_sensor_dom"/>
</dbReference>
<evidence type="ECO:0000259" key="18">
    <source>
        <dbReference type="PROSITE" id="PS50894"/>
    </source>
</evidence>
<keyword evidence="11 15" id="KW-0472">Membrane</keyword>
<dbReference type="InterPro" id="IPR036890">
    <property type="entry name" value="HATPase_C_sf"/>
</dbReference>
<dbReference type="CDD" id="cd00082">
    <property type="entry name" value="HisKA"/>
    <property type="match status" value="1"/>
</dbReference>
<evidence type="ECO:0000256" key="13">
    <source>
        <dbReference type="PROSITE-ProRule" id="PRU00169"/>
    </source>
</evidence>
<evidence type="ECO:0000313" key="20">
    <source>
        <dbReference type="Proteomes" id="UP001320148"/>
    </source>
</evidence>
<evidence type="ECO:0000256" key="5">
    <source>
        <dbReference type="ARBA" id="ARBA00022553"/>
    </source>
</evidence>
<feature type="domain" description="Histidine kinase" evidence="16">
    <location>
        <begin position="410"/>
        <end position="631"/>
    </location>
</feature>
<dbReference type="InterPro" id="IPR036641">
    <property type="entry name" value="HPT_dom_sf"/>
</dbReference>
<evidence type="ECO:0000256" key="2">
    <source>
        <dbReference type="ARBA" id="ARBA00004651"/>
    </source>
</evidence>
<dbReference type="InterPro" id="IPR001789">
    <property type="entry name" value="Sig_transdc_resp-reg_receiver"/>
</dbReference>
<dbReference type="CDD" id="cd17546">
    <property type="entry name" value="REC_hyHK_CKI1_RcsC-like"/>
    <property type="match status" value="2"/>
</dbReference>
<organism evidence="19 20">
    <name type="scientific">Desulfoluna limicola</name>
    <dbReference type="NCBI Taxonomy" id="2810562"/>
    <lineage>
        <taxon>Bacteria</taxon>
        <taxon>Pseudomonadati</taxon>
        <taxon>Thermodesulfobacteriota</taxon>
        <taxon>Desulfobacteria</taxon>
        <taxon>Desulfobacterales</taxon>
        <taxon>Desulfolunaceae</taxon>
        <taxon>Desulfoluna</taxon>
    </lineage>
</organism>
<feature type="coiled-coil region" evidence="14">
    <location>
        <begin position="380"/>
        <end position="410"/>
    </location>
</feature>
<dbReference type="SUPFAM" id="SSF47384">
    <property type="entry name" value="Homodimeric domain of signal transducing histidine kinase"/>
    <property type="match status" value="1"/>
</dbReference>
<dbReference type="Pfam" id="PF00512">
    <property type="entry name" value="HisKA"/>
    <property type="match status" value="1"/>
</dbReference>
<dbReference type="PANTHER" id="PTHR45339:SF1">
    <property type="entry name" value="HYBRID SIGNAL TRANSDUCTION HISTIDINE KINASE J"/>
    <property type="match status" value="1"/>
</dbReference>
<feature type="domain" description="HPt" evidence="18">
    <location>
        <begin position="955"/>
        <end position="1059"/>
    </location>
</feature>
<evidence type="ECO:0000313" key="19">
    <source>
        <dbReference type="EMBL" id="BCS96602.1"/>
    </source>
</evidence>
<dbReference type="SMART" id="SM00387">
    <property type="entry name" value="HATPase_c"/>
    <property type="match status" value="1"/>
</dbReference>
<keyword evidence="7" id="KW-0547">Nucleotide-binding</keyword>
<dbReference type="Proteomes" id="UP001320148">
    <property type="component" value="Chromosome"/>
</dbReference>
<protein>
    <recommendedName>
        <fullName evidence="3">histidine kinase</fullName>
        <ecNumber evidence="3">2.7.13.3</ecNumber>
    </recommendedName>
</protein>
<evidence type="ECO:0000256" key="1">
    <source>
        <dbReference type="ARBA" id="ARBA00000085"/>
    </source>
</evidence>
<evidence type="ECO:0000256" key="15">
    <source>
        <dbReference type="SAM" id="Phobius"/>
    </source>
</evidence>
<keyword evidence="8" id="KW-0067">ATP-binding</keyword>
<feature type="modified residue" description="4-aspartylphosphate" evidence="13">
    <location>
        <position position="847"/>
    </location>
</feature>
<feature type="transmembrane region" description="Helical" evidence="15">
    <location>
        <begin position="340"/>
        <end position="360"/>
    </location>
</feature>